<evidence type="ECO:0000313" key="1">
    <source>
        <dbReference type="EMBL" id="ABE35781.1"/>
    </source>
</evidence>
<dbReference type="EMBL" id="CP000271">
    <property type="protein sequence ID" value="ABE35781.1"/>
    <property type="molecule type" value="Genomic_DNA"/>
</dbReference>
<dbReference type="Pfam" id="PF15586">
    <property type="entry name" value="Imm8"/>
    <property type="match status" value="1"/>
</dbReference>
<name>Q13JF8_PARXL</name>
<dbReference type="Proteomes" id="UP000001817">
    <property type="component" value="Chromosome 2"/>
</dbReference>
<dbReference type="RefSeq" id="WP_011493050.1">
    <property type="nucleotide sequence ID" value="NC_007952.1"/>
</dbReference>
<gene>
    <name evidence="1" type="ORF">Bxe_B0158</name>
</gene>
<dbReference type="STRING" id="266265.Bxe_B0158"/>
<proteinExistence type="predicted"/>
<keyword evidence="2" id="KW-1185">Reference proteome</keyword>
<dbReference type="KEGG" id="bxb:DR64_5507"/>
<dbReference type="AlphaFoldDB" id="Q13JF8"/>
<sequence length="117" mass="13585">MKAIVKSMWVDSPTIELDSYVPDNAENFSLWIEVRVGPDDSVGVDDYRVLVCTPEWLRQNVWEPQWGRHMLIVRGYDRAAIETCVRDYIAGCTGDEWGVVAKKIARNLSWEFEDYQN</sequence>
<accession>Q13JF8</accession>
<protein>
    <recommendedName>
        <fullName evidence="3">Immunity protein 8 of polymorphic toxin system</fullName>
    </recommendedName>
</protein>
<dbReference type="OrthoDB" id="5521406at2"/>
<reference evidence="1 2" key="1">
    <citation type="journal article" date="2006" name="Proc. Natl. Acad. Sci. U.S.A.">
        <title>Burkholderia xenovorans LB400 harbors a multi-replicon, 9.73-Mbp genome shaped for versatility.</title>
        <authorList>
            <person name="Chain P.S."/>
            <person name="Denef V.J."/>
            <person name="Konstantinidis K.T."/>
            <person name="Vergez L.M."/>
            <person name="Agullo L."/>
            <person name="Reyes V.L."/>
            <person name="Hauser L."/>
            <person name="Cordova M."/>
            <person name="Gomez L."/>
            <person name="Gonzalez M."/>
            <person name="Land M."/>
            <person name="Lao V."/>
            <person name="Larimer F."/>
            <person name="LiPuma J.J."/>
            <person name="Mahenthiralingam E."/>
            <person name="Malfatti S.A."/>
            <person name="Marx C.J."/>
            <person name="Parnell J.J."/>
            <person name="Ramette A."/>
            <person name="Richardson P."/>
            <person name="Seeger M."/>
            <person name="Smith D."/>
            <person name="Spilker T."/>
            <person name="Sul W.J."/>
            <person name="Tsoi T.V."/>
            <person name="Ulrich L.E."/>
            <person name="Zhulin I.B."/>
            <person name="Tiedje J.M."/>
        </authorList>
    </citation>
    <scope>NUCLEOTIDE SEQUENCE [LARGE SCALE GENOMIC DNA]</scope>
    <source>
        <strain evidence="1 2">LB400</strain>
    </source>
</reference>
<evidence type="ECO:0000313" key="2">
    <source>
        <dbReference type="Proteomes" id="UP000001817"/>
    </source>
</evidence>
<dbReference type="InterPro" id="IPR028964">
    <property type="entry name" value="Imm8"/>
</dbReference>
<evidence type="ECO:0008006" key="3">
    <source>
        <dbReference type="Google" id="ProtNLM"/>
    </source>
</evidence>
<organism evidence="1 2">
    <name type="scientific">Paraburkholderia xenovorans (strain LB400)</name>
    <dbReference type="NCBI Taxonomy" id="266265"/>
    <lineage>
        <taxon>Bacteria</taxon>
        <taxon>Pseudomonadati</taxon>
        <taxon>Pseudomonadota</taxon>
        <taxon>Betaproteobacteria</taxon>
        <taxon>Burkholderiales</taxon>
        <taxon>Burkholderiaceae</taxon>
        <taxon>Paraburkholderia</taxon>
    </lineage>
</organism>
<dbReference type="KEGG" id="bxe:Bxe_B0158"/>
<dbReference type="eggNOG" id="ENOG5032ZYD">
    <property type="taxonomic scope" value="Bacteria"/>
</dbReference>